<name>A0A450SFG7_9GAMM</name>
<proteinExistence type="predicted"/>
<dbReference type="AlphaFoldDB" id="A0A450SFG7"/>
<sequence>MSLPSANTNNAFENFVQELPPDSLDLAYKFKAFCRARKIKTPEQLLRVVMQYCGIDDVLREVAGNFTLLEERITDTAIHNRLKACVPWVKALLQKVMGTSVGPLIEGNLRFVVIDGSTVQGPGAKGIWYRLHIAVDLVRLHLLHVTVTDKYEGENLGYYPLQEGDVAIVDRGYNQPKYLIEMVNKGVGVVLRYNPHGMSIYNDRMDKIDLYKRLKGTAEKSQCVAVRICKGNEYIEGYVHAIPLPEEQAGQARSQLHANAKKKGYTPTERALYLAGWVLIFSTVPPAVLPSDTVAALYRVRWQVELVIKRMKSLLDIDKLRARENSALADLYLHGKLLYTWVLEKLVRRRCGENWNRLDQPRRATPWRIWKLLRQELTVTINGVLHWDMSRWQDCLHVLQERPRRRKLQVLPTDVCRIIAFCQAHGLSNV</sequence>
<dbReference type="Pfam" id="PF01609">
    <property type="entry name" value="DDE_Tnp_1"/>
    <property type="match status" value="1"/>
</dbReference>
<protein>
    <submittedName>
        <fullName evidence="2">Transposase DDE domain-containing protein</fullName>
    </submittedName>
</protein>
<dbReference type="PANTHER" id="PTHR33258">
    <property type="entry name" value="TRANSPOSASE INSL FOR INSERTION SEQUENCE ELEMENT IS186A-RELATED"/>
    <property type="match status" value="1"/>
</dbReference>
<evidence type="ECO:0000259" key="1">
    <source>
        <dbReference type="Pfam" id="PF01609"/>
    </source>
</evidence>
<reference evidence="2" key="1">
    <citation type="submission" date="2019-02" db="EMBL/GenBank/DDBJ databases">
        <authorList>
            <person name="Gruber-Vodicka R. H."/>
            <person name="Seah K. B. B."/>
        </authorList>
    </citation>
    <scope>NUCLEOTIDE SEQUENCE</scope>
    <source>
        <strain evidence="2">BECK_DK161</strain>
    </source>
</reference>
<dbReference type="InterPro" id="IPR002559">
    <property type="entry name" value="Transposase_11"/>
</dbReference>
<dbReference type="GO" id="GO:0004803">
    <property type="term" value="F:transposase activity"/>
    <property type="evidence" value="ECO:0007669"/>
    <property type="project" value="InterPro"/>
</dbReference>
<accession>A0A450SFG7</accession>
<evidence type="ECO:0000313" key="2">
    <source>
        <dbReference type="EMBL" id="VFJ51604.1"/>
    </source>
</evidence>
<dbReference type="InterPro" id="IPR012337">
    <property type="entry name" value="RNaseH-like_sf"/>
</dbReference>
<dbReference type="EMBL" id="CAADEY010000032">
    <property type="protein sequence ID" value="VFJ51604.1"/>
    <property type="molecule type" value="Genomic_DNA"/>
</dbReference>
<dbReference type="GO" id="GO:0006313">
    <property type="term" value="P:DNA transposition"/>
    <property type="evidence" value="ECO:0007669"/>
    <property type="project" value="InterPro"/>
</dbReference>
<organism evidence="2">
    <name type="scientific">Candidatus Kentrum sp. DK</name>
    <dbReference type="NCBI Taxonomy" id="2126562"/>
    <lineage>
        <taxon>Bacteria</taxon>
        <taxon>Pseudomonadati</taxon>
        <taxon>Pseudomonadota</taxon>
        <taxon>Gammaproteobacteria</taxon>
        <taxon>Candidatus Kentrum</taxon>
    </lineage>
</organism>
<dbReference type="PANTHER" id="PTHR33258:SF1">
    <property type="entry name" value="TRANSPOSASE INSL FOR INSERTION SEQUENCE ELEMENT IS186A-RELATED"/>
    <property type="match status" value="1"/>
</dbReference>
<dbReference type="GO" id="GO:0003677">
    <property type="term" value="F:DNA binding"/>
    <property type="evidence" value="ECO:0007669"/>
    <property type="project" value="InterPro"/>
</dbReference>
<dbReference type="SUPFAM" id="SSF53098">
    <property type="entry name" value="Ribonuclease H-like"/>
    <property type="match status" value="1"/>
</dbReference>
<feature type="domain" description="Transposase IS4-like" evidence="1">
    <location>
        <begin position="110"/>
        <end position="327"/>
    </location>
</feature>
<gene>
    <name evidence="2" type="ORF">BECKDK2373C_GA0170839_103225</name>
</gene>